<evidence type="ECO:0000256" key="3">
    <source>
        <dbReference type="ARBA" id="ARBA00022801"/>
    </source>
</evidence>
<name>A0AA38H3A4_9TREE</name>
<keyword evidence="4" id="KW-0325">Glycoprotein</keyword>
<dbReference type="Gene3D" id="3.20.20.80">
    <property type="entry name" value="Glycosidases"/>
    <property type="match status" value="1"/>
</dbReference>
<dbReference type="Gene3D" id="2.60.40.10">
    <property type="entry name" value="Immunoglobulins"/>
    <property type="match status" value="2"/>
</dbReference>
<evidence type="ECO:0000256" key="4">
    <source>
        <dbReference type="ARBA" id="ARBA00023180"/>
    </source>
</evidence>
<dbReference type="EC" id="3.2.1.25" evidence="2"/>
<dbReference type="EMBL" id="JAKWFO010000012">
    <property type="protein sequence ID" value="KAI9633110.1"/>
    <property type="molecule type" value="Genomic_DNA"/>
</dbReference>
<feature type="domain" description="Beta-mannosidase-like galactose-binding" evidence="8">
    <location>
        <begin position="35"/>
        <end position="196"/>
    </location>
</feature>
<dbReference type="Proteomes" id="UP001164286">
    <property type="component" value="Unassembled WGS sequence"/>
</dbReference>
<comment type="caution">
    <text evidence="9">The sequence shown here is derived from an EMBL/GenBank/DDBJ whole genome shotgun (WGS) entry which is preliminary data.</text>
</comment>
<dbReference type="InterPro" id="IPR050887">
    <property type="entry name" value="Beta-mannosidase_GH2"/>
</dbReference>
<dbReference type="AlphaFoldDB" id="A0AA38H3A4"/>
<dbReference type="InterPro" id="IPR036156">
    <property type="entry name" value="Beta-gal/glucu_dom_sf"/>
</dbReference>
<dbReference type="GO" id="GO:0004567">
    <property type="term" value="F:beta-mannosidase activity"/>
    <property type="evidence" value="ECO:0007669"/>
    <property type="project" value="UniProtKB-EC"/>
</dbReference>
<dbReference type="InterPro" id="IPR041625">
    <property type="entry name" value="Beta-mannosidase_Ig"/>
</dbReference>
<dbReference type="Pfam" id="PF22666">
    <property type="entry name" value="Glyco_hydro_2_N2"/>
    <property type="match status" value="1"/>
</dbReference>
<organism evidence="9 10">
    <name type="scientific">Dioszegia hungarica</name>
    <dbReference type="NCBI Taxonomy" id="4972"/>
    <lineage>
        <taxon>Eukaryota</taxon>
        <taxon>Fungi</taxon>
        <taxon>Dikarya</taxon>
        <taxon>Basidiomycota</taxon>
        <taxon>Agaricomycotina</taxon>
        <taxon>Tremellomycetes</taxon>
        <taxon>Tremellales</taxon>
        <taxon>Bulleribasidiaceae</taxon>
        <taxon>Dioszegia</taxon>
    </lineage>
</organism>
<feature type="domain" description="Glycoside hydrolase family 2 immunoglobulin-like beta-sandwich" evidence="6">
    <location>
        <begin position="214"/>
        <end position="302"/>
    </location>
</feature>
<dbReference type="RefSeq" id="XP_052942887.1">
    <property type="nucleotide sequence ID" value="XM_053091031.1"/>
</dbReference>
<dbReference type="GeneID" id="77730236"/>
<evidence type="ECO:0000256" key="1">
    <source>
        <dbReference type="ARBA" id="ARBA00000829"/>
    </source>
</evidence>
<evidence type="ECO:0000313" key="9">
    <source>
        <dbReference type="EMBL" id="KAI9633110.1"/>
    </source>
</evidence>
<evidence type="ECO:0000256" key="2">
    <source>
        <dbReference type="ARBA" id="ARBA00012754"/>
    </source>
</evidence>
<evidence type="ECO:0000259" key="8">
    <source>
        <dbReference type="Pfam" id="PF22666"/>
    </source>
</evidence>
<comment type="catalytic activity">
    <reaction evidence="1">
        <text>Hydrolysis of terminal, non-reducing beta-D-mannose residues in beta-D-mannosides.</text>
        <dbReference type="EC" id="3.2.1.25"/>
    </reaction>
</comment>
<dbReference type="Pfam" id="PF17753">
    <property type="entry name" value="Ig_mannosidase"/>
    <property type="match status" value="1"/>
</dbReference>
<dbReference type="Pfam" id="PF00703">
    <property type="entry name" value="Glyco_hydro_2"/>
    <property type="match status" value="1"/>
</dbReference>
<reference evidence="9" key="1">
    <citation type="journal article" date="2022" name="G3 (Bethesda)">
        <title>High quality genome of the basidiomycete yeast Dioszegia hungarica PDD-24b-2 isolated from cloud water.</title>
        <authorList>
            <person name="Jarrige D."/>
            <person name="Haridas S."/>
            <person name="Bleykasten-Grosshans C."/>
            <person name="Joly M."/>
            <person name="Nadalig T."/>
            <person name="Sancelme M."/>
            <person name="Vuilleumier S."/>
            <person name="Grigoriev I.V."/>
            <person name="Amato P."/>
            <person name="Bringel F."/>
        </authorList>
    </citation>
    <scope>NUCLEOTIDE SEQUENCE</scope>
    <source>
        <strain evidence="9">PDD-24b-2</strain>
    </source>
</reference>
<evidence type="ECO:0000313" key="10">
    <source>
        <dbReference type="Proteomes" id="UP001164286"/>
    </source>
</evidence>
<dbReference type="PANTHER" id="PTHR43730">
    <property type="entry name" value="BETA-MANNOSIDASE"/>
    <property type="match status" value="1"/>
</dbReference>
<accession>A0AA38H3A4</accession>
<dbReference type="Gene3D" id="2.60.120.260">
    <property type="entry name" value="Galactose-binding domain-like"/>
    <property type="match status" value="1"/>
</dbReference>
<gene>
    <name evidence="9" type="ORF">MKK02DRAFT_40272</name>
</gene>
<dbReference type="InterPro" id="IPR054593">
    <property type="entry name" value="Beta-mannosidase-like_N2"/>
</dbReference>
<dbReference type="SUPFAM" id="SSF49785">
    <property type="entry name" value="Galactose-binding domain-like"/>
    <property type="match status" value="1"/>
</dbReference>
<proteinExistence type="predicted"/>
<dbReference type="GO" id="GO:0005975">
    <property type="term" value="P:carbohydrate metabolic process"/>
    <property type="evidence" value="ECO:0007669"/>
    <property type="project" value="InterPro"/>
</dbReference>
<dbReference type="InterPro" id="IPR017853">
    <property type="entry name" value="GH"/>
</dbReference>
<keyword evidence="10" id="KW-1185">Reference proteome</keyword>
<dbReference type="InterPro" id="IPR006102">
    <property type="entry name" value="Ig-like_GH2"/>
</dbReference>
<keyword evidence="5" id="KW-0326">Glycosidase</keyword>
<sequence>MSLIKLAPSGWEYGPTPNIETNAPILSAHPEISPDWTACNSFPTEIHDELRAAGTIPDWNKGKAEHDIQWVGRLSWSFRAQINLDPKDLGKHQQAELVFDSIDTFATVYLNGQEVLKSDNHFRSWRTFIDISTLKAENELLVVISPPLDVALATAAEHGPFKGGSCNLGDRARIGIRKAQYHARWDWGPELWCMGIDRPVHLHLFTSGISSVNTSARVDAELRTSLAVQVDVEGSGQINVTVTSPDGLVLKDERIQGKAEWDLKAELWWPVNEGKQTLYEVKVELYSSGTVVDTLTRKIGFRRAELVQTPLKGQEGTSFFFRINNRPVFIGGSNWIPIDMVLSTGTEAKYRRWLQIMVDGGQNMIRVWGGGVYEPSFFYEMCDEMGLLVWQDFMFACGVYPVFPEFLASVEAEARDNVARLRHHPSLVLLCGNNEDYQQIMQWDMKQGGDPLPARVIYEKMLPDIISELVDPKIPYWPGSPYGGKGWDTADPTVGDVHQWDVWSGKEHGYHDWDRLGGRFVSEFGLPGLPDRRTVDYWLDGDTTQAHPQSKLMQQHNKAGSFERRFAGLMNENFRMTGDLTEYLFRNQLMQAEGVGGAYRTWRREWKGEEKEYCGGVLVWQINDCWPVTSWALVDSFYRPKPAYFAVTAALAPVSLGVLRIVEKNRENDRPRQYYEYGAFQSTRATAQVWASNGGPETTAVFTLKALDLMTGWGTTIVTRQVTLGGNKSTEIWTGELPPPPADKVFDTSAPTGTLILHATLEVGDQKVRYDDWPQPLKFLDLPDPGVKVEVGEGCVVVSCKKPAKALWLDVMGENDHVVWGDNSIDLYPGEEYKVAVKGLKGKQVTYASLGWEAPRVVGK</sequence>
<evidence type="ECO:0000259" key="6">
    <source>
        <dbReference type="Pfam" id="PF00703"/>
    </source>
</evidence>
<protein>
    <recommendedName>
        <fullName evidence="2">beta-mannosidase</fullName>
        <ecNumber evidence="2">3.2.1.25</ecNumber>
    </recommendedName>
</protein>
<dbReference type="SUPFAM" id="SSF49303">
    <property type="entry name" value="beta-Galactosidase/glucuronidase domain"/>
    <property type="match status" value="2"/>
</dbReference>
<keyword evidence="3 9" id="KW-0378">Hydrolase</keyword>
<dbReference type="InterPro" id="IPR013783">
    <property type="entry name" value="Ig-like_fold"/>
</dbReference>
<dbReference type="SUPFAM" id="SSF51445">
    <property type="entry name" value="(Trans)glycosidases"/>
    <property type="match status" value="1"/>
</dbReference>
<dbReference type="GO" id="GO:0006516">
    <property type="term" value="P:glycoprotein catabolic process"/>
    <property type="evidence" value="ECO:0007669"/>
    <property type="project" value="TreeGrafter"/>
</dbReference>
<evidence type="ECO:0000256" key="5">
    <source>
        <dbReference type="ARBA" id="ARBA00023295"/>
    </source>
</evidence>
<dbReference type="PANTHER" id="PTHR43730:SF1">
    <property type="entry name" value="BETA-MANNOSIDASE"/>
    <property type="match status" value="1"/>
</dbReference>
<dbReference type="InterPro" id="IPR008979">
    <property type="entry name" value="Galactose-bd-like_sf"/>
</dbReference>
<evidence type="ECO:0000259" key="7">
    <source>
        <dbReference type="Pfam" id="PF17753"/>
    </source>
</evidence>
<feature type="domain" description="Beta-mannosidase Ig-fold" evidence="7">
    <location>
        <begin position="782"/>
        <end position="839"/>
    </location>
</feature>
<dbReference type="FunFam" id="3.20.20.80:FF:000050">
    <property type="entry name" value="Beta-mannosidase B"/>
    <property type="match status" value="1"/>
</dbReference>